<dbReference type="AlphaFoldDB" id="A0A813JGR7"/>
<feature type="compositionally biased region" description="Polar residues" evidence="1">
    <location>
        <begin position="326"/>
        <end position="345"/>
    </location>
</feature>
<feature type="compositionally biased region" description="Basic and acidic residues" evidence="1">
    <location>
        <begin position="437"/>
        <end position="449"/>
    </location>
</feature>
<feature type="compositionally biased region" description="Low complexity" evidence="1">
    <location>
        <begin position="178"/>
        <end position="192"/>
    </location>
</feature>
<evidence type="ECO:0000313" key="2">
    <source>
        <dbReference type="EMBL" id="CAE8593066.1"/>
    </source>
</evidence>
<evidence type="ECO:0000313" key="5">
    <source>
        <dbReference type="Proteomes" id="UP000654075"/>
    </source>
</evidence>
<name>A0A813JGR7_POLGL</name>
<evidence type="ECO:0000313" key="3">
    <source>
        <dbReference type="EMBL" id="CAE8676892.1"/>
    </source>
</evidence>
<feature type="compositionally biased region" description="Basic and acidic residues" evidence="1">
    <location>
        <begin position="506"/>
        <end position="521"/>
    </location>
</feature>
<evidence type="ECO:0000256" key="1">
    <source>
        <dbReference type="SAM" id="MobiDB-lite"/>
    </source>
</evidence>
<keyword evidence="5" id="KW-1185">Reference proteome</keyword>
<feature type="region of interest" description="Disordered" evidence="1">
    <location>
        <begin position="1"/>
        <end position="59"/>
    </location>
</feature>
<dbReference type="EMBL" id="CAJNNV010006092">
    <property type="protein sequence ID" value="CAE8593066.1"/>
    <property type="molecule type" value="Genomic_DNA"/>
</dbReference>
<feature type="compositionally biased region" description="Basic and acidic residues" evidence="1">
    <location>
        <begin position="477"/>
        <end position="498"/>
    </location>
</feature>
<comment type="caution">
    <text evidence="3">The sequence shown here is derived from an EMBL/GenBank/DDBJ whole genome shotgun (WGS) entry which is preliminary data.</text>
</comment>
<feature type="compositionally biased region" description="Basic and acidic residues" evidence="1">
    <location>
        <begin position="194"/>
        <end position="212"/>
    </location>
</feature>
<feature type="region of interest" description="Disordered" evidence="1">
    <location>
        <begin position="178"/>
        <end position="354"/>
    </location>
</feature>
<feature type="compositionally biased region" description="Basic and acidic residues" evidence="1">
    <location>
        <begin position="294"/>
        <end position="310"/>
    </location>
</feature>
<dbReference type="EMBL" id="CAJNNW010025332">
    <property type="protein sequence ID" value="CAE8676892.1"/>
    <property type="molecule type" value="Genomic_DNA"/>
</dbReference>
<proteinExistence type="predicted"/>
<gene>
    <name evidence="2" type="ORF">PGLA1383_LOCUS11678</name>
    <name evidence="3" type="ORF">PGLA2088_LOCUS20084</name>
</gene>
<organism evidence="3 4">
    <name type="scientific">Polarella glacialis</name>
    <name type="common">Dinoflagellate</name>
    <dbReference type="NCBI Taxonomy" id="89957"/>
    <lineage>
        <taxon>Eukaryota</taxon>
        <taxon>Sar</taxon>
        <taxon>Alveolata</taxon>
        <taxon>Dinophyceae</taxon>
        <taxon>Suessiales</taxon>
        <taxon>Suessiaceae</taxon>
        <taxon>Polarella</taxon>
    </lineage>
</organism>
<accession>A0A813JGR7</accession>
<feature type="compositionally biased region" description="Low complexity" evidence="1">
    <location>
        <begin position="450"/>
        <end position="461"/>
    </location>
</feature>
<evidence type="ECO:0000313" key="4">
    <source>
        <dbReference type="Proteomes" id="UP000626109"/>
    </source>
</evidence>
<dbReference type="OrthoDB" id="468450at2759"/>
<feature type="region of interest" description="Disordered" evidence="1">
    <location>
        <begin position="372"/>
        <end position="532"/>
    </location>
</feature>
<dbReference type="Proteomes" id="UP000654075">
    <property type="component" value="Unassembled WGS sequence"/>
</dbReference>
<sequence>MMRVVCPNCGEEPQKGQRHYCKPAQQAPRQQLELDFPQPASRPSATGAGGDASRGGLQRRAAPCATAGAMCASVASLASKNPGLWKSGRTLARCSGEDFVAGLLASAVGQPFWHRDPKRALLCTLTGRVADEAARAVQDFWRQVLRRRQDSAPRRTAGTVGGYQQLLLAQVKPAKTLPSGAPPAALSVPSAAHRASDSRERRAAQHSDEQRPSRPAALTLALTGGPPARQGALSAGSACSGGSGSTGTPAVPPSPRQPDTPRNKSNPRPLGVRAVPLNPIQAMKQRKVQQQQDAEERRLQQLEEAEERRLSKAQGAGTGSSPPSPQAKSSMLLATQATSRSSSPAGSPGHGLTSAQVNTQVALVVSQLAAEEVARPPLPPTDWGETLLTPLERRQLRQAVPSSPRALQATGEAGPETPRGNSAAFVHRAMSPSSATDRLKDRIRQRDATARPSESRTSSSRPEGRAVEGHSAATSGWKDRIEARQRESEEHQAQEAEQKQVTTERSCLRNDAMRRVMERQAQRQQDVDALEA</sequence>
<dbReference type="Proteomes" id="UP000626109">
    <property type="component" value="Unassembled WGS sequence"/>
</dbReference>
<protein>
    <submittedName>
        <fullName evidence="3">Uncharacterized protein</fullName>
    </submittedName>
</protein>
<reference evidence="3" key="1">
    <citation type="submission" date="2021-02" db="EMBL/GenBank/DDBJ databases">
        <authorList>
            <person name="Dougan E. K."/>
            <person name="Rhodes N."/>
            <person name="Thang M."/>
            <person name="Chan C."/>
        </authorList>
    </citation>
    <scope>NUCLEOTIDE SEQUENCE</scope>
</reference>